<evidence type="ECO:0000256" key="5">
    <source>
        <dbReference type="ARBA" id="ARBA00023277"/>
    </source>
</evidence>
<dbReference type="InterPro" id="IPR012341">
    <property type="entry name" value="6hp_glycosidase-like_sf"/>
</dbReference>
<comment type="similarity">
    <text evidence="2 8 9">Belongs to the glycosyl hydrolase 9 (cellulase E) family.</text>
</comment>
<dbReference type="GeneID" id="20229960"/>
<dbReference type="OMA" id="WGASWIY"/>
<dbReference type="STRING" id="225164.V4BQK9"/>
<keyword evidence="12" id="KW-1185">Reference proteome</keyword>
<dbReference type="KEGG" id="lgi:LOTGIDRAFT_105269"/>
<keyword evidence="4 9" id="KW-0136">Cellulose degradation</keyword>
<name>V4BQK9_LOTGI</name>
<keyword evidence="3 8" id="KW-0378">Hydrolase</keyword>
<dbReference type="Pfam" id="PF00759">
    <property type="entry name" value="Glyco_hydro_9"/>
    <property type="match status" value="1"/>
</dbReference>
<comment type="catalytic activity">
    <reaction evidence="1 9">
        <text>Endohydrolysis of (1-&gt;4)-beta-D-glucosidic linkages in cellulose, lichenin and cereal beta-D-glucans.</text>
        <dbReference type="EC" id="3.2.1.4"/>
    </reaction>
</comment>
<evidence type="ECO:0000256" key="8">
    <source>
        <dbReference type="PROSITE-ProRule" id="PRU10060"/>
    </source>
</evidence>
<dbReference type="GO" id="GO:0008810">
    <property type="term" value="F:cellulase activity"/>
    <property type="evidence" value="ECO:0007669"/>
    <property type="project" value="UniProtKB-EC"/>
</dbReference>
<dbReference type="InterPro" id="IPR033126">
    <property type="entry name" value="Glyco_hydro_9_Asp/Glu_AS"/>
</dbReference>
<sequence>YDYEDVIRMSIWFYEAQRSGELPADNRIPFRGNSALDDEGHEEEDLSGGWYDAGDYVKFNLPMASATTLLLWGMERYKDSYVATGQLDKMYDSIRWPLDYFLKCWIPEKNYYYYQVGDPVADHAYWGRAEDMNMDRPAFKLTTSSPGSDVAGETAASLAAGSIVFKTEDSAYSEELLTAARGLYTFAKTYQGKYPLYNFYVSSGYRDELCLAAIWLYKATGESSYLNDAKSFVSAGVPWALSWDSKDAACQLLLFEETRDSIYQTNVENFMDGWVSGSSVPYTTCGLAFRDGWGSLRYSANAAFLGLLAAEDGIKSTVYREWAIGQVNYMLGDNKLDKSYVIGYSNNFPTNPHHASSSCPSPPATCDWSTYNSQQPNAFVLYGALVGGPDINDNYVDDRKKYEYTEVTCDYNAGFQSAVAGEI</sequence>
<dbReference type="SUPFAM" id="SSF48208">
    <property type="entry name" value="Six-hairpin glycosidases"/>
    <property type="match status" value="1"/>
</dbReference>
<evidence type="ECO:0000313" key="12">
    <source>
        <dbReference type="Proteomes" id="UP000030746"/>
    </source>
</evidence>
<protein>
    <recommendedName>
        <fullName evidence="9">Endoglucanase</fullName>
        <ecNumber evidence="9">3.2.1.4</ecNumber>
    </recommendedName>
</protein>
<evidence type="ECO:0000256" key="6">
    <source>
        <dbReference type="ARBA" id="ARBA00023295"/>
    </source>
</evidence>
<dbReference type="EMBL" id="KB202283">
    <property type="protein sequence ID" value="ESO91179.1"/>
    <property type="molecule type" value="Genomic_DNA"/>
</dbReference>
<proteinExistence type="inferred from homology"/>
<dbReference type="GO" id="GO:0030245">
    <property type="term" value="P:cellulose catabolic process"/>
    <property type="evidence" value="ECO:0007669"/>
    <property type="project" value="UniProtKB-KW"/>
</dbReference>
<dbReference type="EC" id="3.2.1.4" evidence="9"/>
<evidence type="ECO:0000256" key="2">
    <source>
        <dbReference type="ARBA" id="ARBA00007072"/>
    </source>
</evidence>
<dbReference type="PROSITE" id="PS00698">
    <property type="entry name" value="GH9_3"/>
    <property type="match status" value="1"/>
</dbReference>
<evidence type="ECO:0000256" key="9">
    <source>
        <dbReference type="RuleBase" id="RU361166"/>
    </source>
</evidence>
<reference evidence="11 12" key="1">
    <citation type="journal article" date="2013" name="Nature">
        <title>Insights into bilaterian evolution from three spiralian genomes.</title>
        <authorList>
            <person name="Simakov O."/>
            <person name="Marletaz F."/>
            <person name="Cho S.J."/>
            <person name="Edsinger-Gonzales E."/>
            <person name="Havlak P."/>
            <person name="Hellsten U."/>
            <person name="Kuo D.H."/>
            <person name="Larsson T."/>
            <person name="Lv J."/>
            <person name="Arendt D."/>
            <person name="Savage R."/>
            <person name="Osoegawa K."/>
            <person name="de Jong P."/>
            <person name="Grimwood J."/>
            <person name="Chapman J.A."/>
            <person name="Shapiro H."/>
            <person name="Aerts A."/>
            <person name="Otillar R.P."/>
            <person name="Terry A.Y."/>
            <person name="Boore J.L."/>
            <person name="Grigoriev I.V."/>
            <person name="Lindberg D.R."/>
            <person name="Seaver E.C."/>
            <person name="Weisblat D.A."/>
            <person name="Putnam N.H."/>
            <person name="Rokhsar D.S."/>
        </authorList>
    </citation>
    <scope>NUCLEOTIDE SEQUENCE [LARGE SCALE GENOMIC DNA]</scope>
</reference>
<dbReference type="RefSeq" id="XP_009057884.1">
    <property type="nucleotide sequence ID" value="XM_009059636.1"/>
</dbReference>
<dbReference type="InterPro" id="IPR001701">
    <property type="entry name" value="Glyco_hydro_9"/>
</dbReference>
<dbReference type="OrthoDB" id="10257085at2759"/>
<dbReference type="PANTHER" id="PTHR22298">
    <property type="entry name" value="ENDO-1,4-BETA-GLUCANASE"/>
    <property type="match status" value="1"/>
</dbReference>
<dbReference type="Gene3D" id="1.50.10.10">
    <property type="match status" value="1"/>
</dbReference>
<feature type="active site" evidence="8">
    <location>
        <position position="406"/>
    </location>
</feature>
<feature type="active site" evidence="8">
    <location>
        <position position="397"/>
    </location>
</feature>
<feature type="non-terminal residue" evidence="11">
    <location>
        <position position="1"/>
    </location>
</feature>
<gene>
    <name evidence="11" type="ORF">LOTGIDRAFT_105269</name>
</gene>
<evidence type="ECO:0000313" key="11">
    <source>
        <dbReference type="EMBL" id="ESO91179.1"/>
    </source>
</evidence>
<dbReference type="AlphaFoldDB" id="V4BQK9"/>
<evidence type="ECO:0000256" key="7">
    <source>
        <dbReference type="ARBA" id="ARBA00023326"/>
    </source>
</evidence>
<dbReference type="HOGENOM" id="CLU_008926_1_5_1"/>
<evidence type="ECO:0000256" key="1">
    <source>
        <dbReference type="ARBA" id="ARBA00000966"/>
    </source>
</evidence>
<keyword evidence="6 8" id="KW-0326">Glycosidase</keyword>
<organism evidence="11 12">
    <name type="scientific">Lottia gigantea</name>
    <name type="common">Giant owl limpet</name>
    <dbReference type="NCBI Taxonomy" id="225164"/>
    <lineage>
        <taxon>Eukaryota</taxon>
        <taxon>Metazoa</taxon>
        <taxon>Spiralia</taxon>
        <taxon>Lophotrochozoa</taxon>
        <taxon>Mollusca</taxon>
        <taxon>Gastropoda</taxon>
        <taxon>Patellogastropoda</taxon>
        <taxon>Lottioidea</taxon>
        <taxon>Lottiidae</taxon>
        <taxon>Lottia</taxon>
    </lineage>
</organism>
<keyword evidence="5 8" id="KW-0119">Carbohydrate metabolism</keyword>
<evidence type="ECO:0000259" key="10">
    <source>
        <dbReference type="Pfam" id="PF00759"/>
    </source>
</evidence>
<dbReference type="CTD" id="20229960"/>
<feature type="domain" description="Glycoside hydrolase family 9" evidence="10">
    <location>
        <begin position="3"/>
        <end position="418"/>
    </location>
</feature>
<evidence type="ECO:0000256" key="3">
    <source>
        <dbReference type="ARBA" id="ARBA00022801"/>
    </source>
</evidence>
<dbReference type="Proteomes" id="UP000030746">
    <property type="component" value="Unassembled WGS sequence"/>
</dbReference>
<keyword evidence="7 8" id="KW-0624">Polysaccharide degradation</keyword>
<accession>V4BQK9</accession>
<dbReference type="InterPro" id="IPR008928">
    <property type="entry name" value="6-hairpin_glycosidase_sf"/>
</dbReference>
<evidence type="ECO:0000256" key="4">
    <source>
        <dbReference type="ARBA" id="ARBA00023001"/>
    </source>
</evidence>